<accession>A0ABN8IYW1</accession>
<sequence>MWNEGNNGLFISPQNFWFFEYFIEKCPTQMRKCLKVDMKVKYQHWNHVCDVLQDCRISLETVIRVY</sequence>
<dbReference type="EMBL" id="OW152817">
    <property type="protein sequence ID" value="CAH2068176.1"/>
    <property type="molecule type" value="Genomic_DNA"/>
</dbReference>
<feature type="non-terminal residue" evidence="1">
    <location>
        <position position="1"/>
    </location>
</feature>
<evidence type="ECO:0000313" key="2">
    <source>
        <dbReference type="Proteomes" id="UP000837857"/>
    </source>
</evidence>
<evidence type="ECO:0000313" key="1">
    <source>
        <dbReference type="EMBL" id="CAH2068176.1"/>
    </source>
</evidence>
<protein>
    <submittedName>
        <fullName evidence="1">Uncharacterized protein</fullName>
    </submittedName>
</protein>
<name>A0ABN8IYW1_9NEOP</name>
<reference evidence="1" key="1">
    <citation type="submission" date="2022-03" db="EMBL/GenBank/DDBJ databases">
        <authorList>
            <person name="Martin H S."/>
        </authorList>
    </citation>
    <scope>NUCLEOTIDE SEQUENCE</scope>
</reference>
<dbReference type="Proteomes" id="UP000837857">
    <property type="component" value="Chromosome 5"/>
</dbReference>
<gene>
    <name evidence="1" type="ORF">IPOD504_LOCUS14102</name>
</gene>
<organism evidence="1 2">
    <name type="scientific">Iphiclides podalirius</name>
    <name type="common">scarce swallowtail</name>
    <dbReference type="NCBI Taxonomy" id="110791"/>
    <lineage>
        <taxon>Eukaryota</taxon>
        <taxon>Metazoa</taxon>
        <taxon>Ecdysozoa</taxon>
        <taxon>Arthropoda</taxon>
        <taxon>Hexapoda</taxon>
        <taxon>Insecta</taxon>
        <taxon>Pterygota</taxon>
        <taxon>Neoptera</taxon>
        <taxon>Endopterygota</taxon>
        <taxon>Lepidoptera</taxon>
        <taxon>Glossata</taxon>
        <taxon>Ditrysia</taxon>
        <taxon>Papilionoidea</taxon>
        <taxon>Papilionidae</taxon>
        <taxon>Papilioninae</taxon>
        <taxon>Iphiclides</taxon>
    </lineage>
</organism>
<proteinExistence type="predicted"/>
<keyword evidence="2" id="KW-1185">Reference proteome</keyword>